<dbReference type="RefSeq" id="WP_108371200.1">
    <property type="nucleotide sequence ID" value="NZ_CP028811.1"/>
</dbReference>
<feature type="domain" description="AB hydrolase-1" evidence="1">
    <location>
        <begin position="3"/>
        <end position="120"/>
    </location>
</feature>
<reference evidence="2 3" key="1">
    <citation type="submission" date="2018-04" db="EMBL/GenBank/DDBJ databases">
        <title>Genome sequencing of Flavobacterium sp. HYN0048.</title>
        <authorList>
            <person name="Yi H."/>
            <person name="Baek C."/>
        </authorList>
    </citation>
    <scope>NUCLEOTIDE SEQUENCE [LARGE SCALE GENOMIC DNA]</scope>
    <source>
        <strain evidence="2 3">HYN0048</strain>
    </source>
</reference>
<keyword evidence="3" id="KW-1185">Reference proteome</keyword>
<dbReference type="Proteomes" id="UP000244193">
    <property type="component" value="Chromosome"/>
</dbReference>
<evidence type="ECO:0000259" key="1">
    <source>
        <dbReference type="Pfam" id="PF00561"/>
    </source>
</evidence>
<dbReference type="Pfam" id="PF00561">
    <property type="entry name" value="Abhydrolase_1"/>
    <property type="match status" value="1"/>
</dbReference>
<dbReference type="KEGG" id="fmg:HYN48_09865"/>
<gene>
    <name evidence="2" type="ORF">HYN48_09865</name>
</gene>
<dbReference type="OrthoDB" id="9791779at2"/>
<dbReference type="PANTHER" id="PTHR43798:SF5">
    <property type="entry name" value="MONOACYLGLYCEROL LIPASE ABHD6"/>
    <property type="match status" value="1"/>
</dbReference>
<dbReference type="SUPFAM" id="SSF53474">
    <property type="entry name" value="alpha/beta-Hydrolases"/>
    <property type="match status" value="1"/>
</dbReference>
<keyword evidence="2" id="KW-0378">Hydrolase</keyword>
<dbReference type="InterPro" id="IPR029058">
    <property type="entry name" value="AB_hydrolase_fold"/>
</dbReference>
<accession>A0A2S0RGE8</accession>
<dbReference type="GO" id="GO:0016020">
    <property type="term" value="C:membrane"/>
    <property type="evidence" value="ECO:0007669"/>
    <property type="project" value="TreeGrafter"/>
</dbReference>
<evidence type="ECO:0000313" key="3">
    <source>
        <dbReference type="Proteomes" id="UP000244193"/>
    </source>
</evidence>
<sequence>MQPLLILHGAIGAKDQFDALVKQLENRFDVHALNFGGHGGAPMPTSFSIQGFATEVADYLTVNNLRSMHIFGYSMGGYVALYLAKEQPQRIAKVFTLATKFHWTPETAAKEIRMLDPEIMLEKVPAFAKILEKRHHPNDWKTVLSETAKMMVAMGDHNPLAPGDFPSISVPVRISIGDKDAMVTPEETLAVYRKLPDASFMVFPETPHPIEKVSVTALAEALDRFFS</sequence>
<dbReference type="AlphaFoldDB" id="A0A2S0RGE8"/>
<protein>
    <submittedName>
        <fullName evidence="2">Alpha/beta hydrolase</fullName>
    </submittedName>
</protein>
<organism evidence="2 3">
    <name type="scientific">Flavobacterium magnum</name>
    <dbReference type="NCBI Taxonomy" id="2162713"/>
    <lineage>
        <taxon>Bacteria</taxon>
        <taxon>Pseudomonadati</taxon>
        <taxon>Bacteroidota</taxon>
        <taxon>Flavobacteriia</taxon>
        <taxon>Flavobacteriales</taxon>
        <taxon>Flavobacteriaceae</taxon>
        <taxon>Flavobacterium</taxon>
    </lineage>
</organism>
<evidence type="ECO:0000313" key="2">
    <source>
        <dbReference type="EMBL" id="AWA30370.1"/>
    </source>
</evidence>
<dbReference type="InterPro" id="IPR000073">
    <property type="entry name" value="AB_hydrolase_1"/>
</dbReference>
<dbReference type="PANTHER" id="PTHR43798">
    <property type="entry name" value="MONOACYLGLYCEROL LIPASE"/>
    <property type="match status" value="1"/>
</dbReference>
<proteinExistence type="predicted"/>
<dbReference type="GO" id="GO:0046464">
    <property type="term" value="P:acylglycerol catabolic process"/>
    <property type="evidence" value="ECO:0007669"/>
    <property type="project" value="TreeGrafter"/>
</dbReference>
<dbReference type="Gene3D" id="3.40.50.1820">
    <property type="entry name" value="alpha/beta hydrolase"/>
    <property type="match status" value="1"/>
</dbReference>
<dbReference type="InterPro" id="IPR050266">
    <property type="entry name" value="AB_hydrolase_sf"/>
</dbReference>
<dbReference type="GO" id="GO:0047372">
    <property type="term" value="F:monoacylglycerol lipase activity"/>
    <property type="evidence" value="ECO:0007669"/>
    <property type="project" value="TreeGrafter"/>
</dbReference>
<dbReference type="EMBL" id="CP028811">
    <property type="protein sequence ID" value="AWA30370.1"/>
    <property type="molecule type" value="Genomic_DNA"/>
</dbReference>
<name>A0A2S0RGE8_9FLAO</name>